<feature type="transmembrane region" description="Helical" evidence="11">
    <location>
        <begin position="363"/>
        <end position="383"/>
    </location>
</feature>
<gene>
    <name evidence="13" type="ORF">BC748_2107</name>
</gene>
<keyword evidence="9 11" id="KW-0482">Metalloprotease</keyword>
<reference evidence="13 14" key="1">
    <citation type="submission" date="2019-03" db="EMBL/GenBank/DDBJ databases">
        <title>Genomic Encyclopedia of Archaeal and Bacterial Type Strains, Phase II (KMG-II): from individual species to whole genera.</title>
        <authorList>
            <person name="Goeker M."/>
        </authorList>
    </citation>
    <scope>NUCLEOTIDE SEQUENCE [LARGE SCALE GENOMIC DNA]</scope>
    <source>
        <strain evidence="13 14">DSM 25687</strain>
    </source>
</reference>
<dbReference type="OrthoDB" id="9782003at2"/>
<feature type="transmembrane region" description="Helical" evidence="11">
    <location>
        <begin position="96"/>
        <end position="118"/>
    </location>
</feature>
<comment type="cofactor">
    <cofactor evidence="1 11">
        <name>Zn(2+)</name>
        <dbReference type="ChEBI" id="CHEBI:29105"/>
    </cofactor>
</comment>
<evidence type="ECO:0000313" key="14">
    <source>
        <dbReference type="Proteomes" id="UP000295260"/>
    </source>
</evidence>
<dbReference type="RefSeq" id="WP_133533353.1">
    <property type="nucleotide sequence ID" value="NZ_SNXR01000014.1"/>
</dbReference>
<dbReference type="PANTHER" id="PTHR42837">
    <property type="entry name" value="REGULATOR OF SIGMA-E PROTEASE RSEP"/>
    <property type="match status" value="1"/>
</dbReference>
<keyword evidence="4 13" id="KW-0645">Protease</keyword>
<dbReference type="Gene3D" id="2.30.42.10">
    <property type="match status" value="1"/>
</dbReference>
<dbReference type="Proteomes" id="UP000295260">
    <property type="component" value="Unassembled WGS sequence"/>
</dbReference>
<keyword evidence="6 11" id="KW-0378">Hydrolase</keyword>
<evidence type="ECO:0000256" key="3">
    <source>
        <dbReference type="ARBA" id="ARBA00007931"/>
    </source>
</evidence>
<evidence type="ECO:0000259" key="12">
    <source>
        <dbReference type="PROSITE" id="PS50106"/>
    </source>
</evidence>
<feature type="transmembrane region" description="Helical" evidence="11">
    <location>
        <begin position="408"/>
        <end position="429"/>
    </location>
</feature>
<evidence type="ECO:0000256" key="7">
    <source>
        <dbReference type="ARBA" id="ARBA00022833"/>
    </source>
</evidence>
<dbReference type="EMBL" id="SNXR01000014">
    <property type="protein sequence ID" value="TDP58863.1"/>
    <property type="molecule type" value="Genomic_DNA"/>
</dbReference>
<dbReference type="NCBIfam" id="TIGR00054">
    <property type="entry name" value="RIP metalloprotease RseP"/>
    <property type="match status" value="1"/>
</dbReference>
<evidence type="ECO:0000256" key="10">
    <source>
        <dbReference type="ARBA" id="ARBA00023136"/>
    </source>
</evidence>
<evidence type="ECO:0000256" key="4">
    <source>
        <dbReference type="ARBA" id="ARBA00022670"/>
    </source>
</evidence>
<comment type="subcellular location">
    <subcellularLocation>
        <location evidence="2">Membrane</location>
        <topology evidence="2">Multi-pass membrane protein</topology>
    </subcellularLocation>
</comment>
<keyword evidence="11" id="KW-0479">Metal-binding</keyword>
<evidence type="ECO:0000256" key="8">
    <source>
        <dbReference type="ARBA" id="ARBA00022989"/>
    </source>
</evidence>
<evidence type="ECO:0000256" key="2">
    <source>
        <dbReference type="ARBA" id="ARBA00004141"/>
    </source>
</evidence>
<keyword evidence="14" id="KW-1185">Reference proteome</keyword>
<evidence type="ECO:0000256" key="11">
    <source>
        <dbReference type="RuleBase" id="RU362031"/>
    </source>
</evidence>
<keyword evidence="7 11" id="KW-0862">Zinc</keyword>
<evidence type="ECO:0000313" key="13">
    <source>
        <dbReference type="EMBL" id="TDP58863.1"/>
    </source>
</evidence>
<evidence type="ECO:0000256" key="1">
    <source>
        <dbReference type="ARBA" id="ARBA00001947"/>
    </source>
</evidence>
<feature type="domain" description="PDZ" evidence="12">
    <location>
        <begin position="203"/>
        <end position="248"/>
    </location>
</feature>
<keyword evidence="5 11" id="KW-0812">Transmembrane</keyword>
<dbReference type="GO" id="GO:0016020">
    <property type="term" value="C:membrane"/>
    <property type="evidence" value="ECO:0007669"/>
    <property type="project" value="UniProtKB-SubCell"/>
</dbReference>
<proteinExistence type="inferred from homology"/>
<protein>
    <recommendedName>
        <fullName evidence="11">Zinc metalloprotease</fullName>
        <ecNumber evidence="11">3.4.24.-</ecNumber>
    </recommendedName>
</protein>
<dbReference type="InterPro" id="IPR004387">
    <property type="entry name" value="Pept_M50_Zn"/>
</dbReference>
<sequence length="441" mass="49834">MIQVAQIIFILSVLVILHEFGHYITAKWFKVRVEKFYLFMDAGFSLFKKKIGDTEWGIGWLPIGGYVKLSGMIDESMDTEQMNQEPQPWEFRSKPAWQRLIIMLGGIIVNVLLAWFIYTTMYTTVGKKYISTEVLQEKGLAFGEVGQKAGFKNGDKIVSVDGEFQENFNRMVMDILFSSEVIVNRNGQNVTLNLTDQQIKEILDKEGRNFIGRRTTSITIDSILPNKEAKKAGLKVGDSILAINAKKINFFDEFISTLKSQKQDSVTVTVFRGAAQKDIRVKVDKKGELGFRVKPTVKEDFLITKKMGLFEALPAAIKESWSLLVYNVKSFKLILRPATGAYKQVKSPIGIARQLPDAWDWEFIWNFTALFSIGLAFMNLLPIPGLDGGHALFTTVEMITGKKLNDKAAGHVQTFGMIILLTLMALTFGKDIYQLIADKFF</sequence>
<dbReference type="CDD" id="cd06163">
    <property type="entry name" value="S2P-M50_PDZ_RseP-like"/>
    <property type="match status" value="1"/>
</dbReference>
<dbReference type="AlphaFoldDB" id="A0A4R6QAS0"/>
<organism evidence="13 14">
    <name type="scientific">Flavobacterium dankookense</name>
    <dbReference type="NCBI Taxonomy" id="706186"/>
    <lineage>
        <taxon>Bacteria</taxon>
        <taxon>Pseudomonadati</taxon>
        <taxon>Bacteroidota</taxon>
        <taxon>Flavobacteriia</taxon>
        <taxon>Flavobacteriales</taxon>
        <taxon>Flavobacteriaceae</taxon>
        <taxon>Flavobacterium</taxon>
    </lineage>
</organism>
<dbReference type="GO" id="GO:0004222">
    <property type="term" value="F:metalloendopeptidase activity"/>
    <property type="evidence" value="ECO:0007669"/>
    <property type="project" value="InterPro"/>
</dbReference>
<evidence type="ECO:0000256" key="6">
    <source>
        <dbReference type="ARBA" id="ARBA00022801"/>
    </source>
</evidence>
<keyword evidence="10 11" id="KW-0472">Membrane</keyword>
<dbReference type="GO" id="GO:0046872">
    <property type="term" value="F:metal ion binding"/>
    <property type="evidence" value="ECO:0007669"/>
    <property type="project" value="UniProtKB-KW"/>
</dbReference>
<dbReference type="GO" id="GO:0006508">
    <property type="term" value="P:proteolysis"/>
    <property type="evidence" value="ECO:0007669"/>
    <property type="project" value="UniProtKB-KW"/>
</dbReference>
<dbReference type="PANTHER" id="PTHR42837:SF2">
    <property type="entry name" value="MEMBRANE METALLOPROTEASE ARASP2, CHLOROPLASTIC-RELATED"/>
    <property type="match status" value="1"/>
</dbReference>
<dbReference type="SUPFAM" id="SSF50156">
    <property type="entry name" value="PDZ domain-like"/>
    <property type="match status" value="2"/>
</dbReference>
<dbReference type="PROSITE" id="PS50106">
    <property type="entry name" value="PDZ"/>
    <property type="match status" value="1"/>
</dbReference>
<dbReference type="InterPro" id="IPR001478">
    <property type="entry name" value="PDZ"/>
</dbReference>
<name>A0A4R6QAS0_9FLAO</name>
<comment type="similarity">
    <text evidence="3 11">Belongs to the peptidase M50B family.</text>
</comment>
<accession>A0A4R6QAS0</accession>
<comment type="caution">
    <text evidence="13">The sequence shown here is derived from an EMBL/GenBank/DDBJ whole genome shotgun (WGS) entry which is preliminary data.</text>
</comment>
<dbReference type="InterPro" id="IPR036034">
    <property type="entry name" value="PDZ_sf"/>
</dbReference>
<evidence type="ECO:0000256" key="9">
    <source>
        <dbReference type="ARBA" id="ARBA00023049"/>
    </source>
</evidence>
<dbReference type="EC" id="3.4.24.-" evidence="11"/>
<keyword evidence="8 11" id="KW-1133">Transmembrane helix</keyword>
<evidence type="ECO:0000256" key="5">
    <source>
        <dbReference type="ARBA" id="ARBA00022692"/>
    </source>
</evidence>
<dbReference type="Pfam" id="PF02163">
    <property type="entry name" value="Peptidase_M50"/>
    <property type="match status" value="1"/>
</dbReference>
<dbReference type="InterPro" id="IPR008915">
    <property type="entry name" value="Peptidase_M50"/>
</dbReference>